<dbReference type="Pfam" id="PF08146">
    <property type="entry name" value="BP28CT"/>
    <property type="match status" value="1"/>
</dbReference>
<dbReference type="GO" id="GO:0030686">
    <property type="term" value="C:90S preribosome"/>
    <property type="evidence" value="ECO:0007669"/>
    <property type="project" value="TreeGrafter"/>
</dbReference>
<dbReference type="GO" id="GO:0034455">
    <property type="term" value="C:t-UTP complex"/>
    <property type="evidence" value="ECO:0007669"/>
    <property type="project" value="TreeGrafter"/>
</dbReference>
<dbReference type="PANTHER" id="PTHR13457">
    <property type="entry name" value="BAP28"/>
    <property type="match status" value="1"/>
</dbReference>
<feature type="compositionally biased region" description="Acidic residues" evidence="8">
    <location>
        <begin position="453"/>
        <end position="483"/>
    </location>
</feature>
<feature type="region of interest" description="Disordered" evidence="8">
    <location>
        <begin position="439"/>
        <end position="488"/>
    </location>
</feature>
<dbReference type="GO" id="GO:0045943">
    <property type="term" value="P:positive regulation of transcription by RNA polymerase I"/>
    <property type="evidence" value="ECO:0007669"/>
    <property type="project" value="TreeGrafter"/>
</dbReference>
<dbReference type="SUPFAM" id="SSF48371">
    <property type="entry name" value="ARM repeat"/>
    <property type="match status" value="1"/>
</dbReference>
<keyword evidence="3 7" id="KW-0690">Ribosome biogenesis</keyword>
<evidence type="ECO:0000256" key="2">
    <source>
        <dbReference type="ARBA" id="ARBA00010559"/>
    </source>
</evidence>
<dbReference type="EMBL" id="HBGD01005916">
    <property type="protein sequence ID" value="CAD9081661.1"/>
    <property type="molecule type" value="Transcribed_RNA"/>
</dbReference>
<dbReference type="InterPro" id="IPR012954">
    <property type="entry name" value="BP28_C_dom"/>
</dbReference>
<evidence type="ECO:0000256" key="7">
    <source>
        <dbReference type="RuleBase" id="RU367065"/>
    </source>
</evidence>
<organism evidence="10">
    <name type="scientific">Percolomonas cosmopolitus</name>
    <dbReference type="NCBI Taxonomy" id="63605"/>
    <lineage>
        <taxon>Eukaryota</taxon>
        <taxon>Discoba</taxon>
        <taxon>Heterolobosea</taxon>
        <taxon>Tetramitia</taxon>
        <taxon>Eutetramitia</taxon>
        <taxon>Percolomonadidae</taxon>
        <taxon>Percolomonas</taxon>
    </lineage>
</organism>
<evidence type="ECO:0000259" key="9">
    <source>
        <dbReference type="SMART" id="SM01036"/>
    </source>
</evidence>
<dbReference type="PANTHER" id="PTHR13457:SF1">
    <property type="entry name" value="HEAT REPEAT-CONTAINING PROTEIN 1"/>
    <property type="match status" value="1"/>
</dbReference>
<evidence type="ECO:0000256" key="1">
    <source>
        <dbReference type="ARBA" id="ARBA00004604"/>
    </source>
</evidence>
<gene>
    <name evidence="10" type="ORF">PCOS0759_LOCUS4901</name>
</gene>
<evidence type="ECO:0000256" key="5">
    <source>
        <dbReference type="ARBA" id="ARBA00023242"/>
    </source>
</evidence>
<name>A0A7S1KQ43_9EUKA</name>
<evidence type="ECO:0000256" key="3">
    <source>
        <dbReference type="ARBA" id="ARBA00022517"/>
    </source>
</evidence>
<keyword evidence="6 7" id="KW-0687">Ribonucleoprotein</keyword>
<comment type="subcellular location">
    <subcellularLocation>
        <location evidence="1 7">Nucleus</location>
        <location evidence="1 7">Nucleolus</location>
    </subcellularLocation>
</comment>
<evidence type="ECO:0000313" key="10">
    <source>
        <dbReference type="EMBL" id="CAD9081661.1"/>
    </source>
</evidence>
<dbReference type="InterPro" id="IPR040191">
    <property type="entry name" value="UTP10"/>
</dbReference>
<dbReference type="GO" id="GO:0032040">
    <property type="term" value="C:small-subunit processome"/>
    <property type="evidence" value="ECO:0007669"/>
    <property type="project" value="TreeGrafter"/>
</dbReference>
<dbReference type="GO" id="GO:0000462">
    <property type="term" value="P:maturation of SSU-rRNA from tricistronic rRNA transcript (SSU-rRNA, 5.8S rRNA, LSU-rRNA)"/>
    <property type="evidence" value="ECO:0007669"/>
    <property type="project" value="TreeGrafter"/>
</dbReference>
<feature type="domain" description="BP28 C-terminal" evidence="9">
    <location>
        <begin position="1123"/>
        <end position="1283"/>
    </location>
</feature>
<dbReference type="SMART" id="SM01036">
    <property type="entry name" value="BP28CT"/>
    <property type="match status" value="1"/>
</dbReference>
<dbReference type="GO" id="GO:0030515">
    <property type="term" value="F:snoRNA binding"/>
    <property type="evidence" value="ECO:0007669"/>
    <property type="project" value="TreeGrafter"/>
</dbReference>
<dbReference type="InterPro" id="IPR016024">
    <property type="entry name" value="ARM-type_fold"/>
</dbReference>
<comment type="function">
    <text evidence="7">Involved in nucleolar processing of pre-18S ribosomal RNA.</text>
</comment>
<proteinExistence type="inferred from homology"/>
<evidence type="ECO:0000256" key="8">
    <source>
        <dbReference type="SAM" id="MobiDB-lite"/>
    </source>
</evidence>
<comment type="similarity">
    <text evidence="2 7">Belongs to the HEATR1/UTP10 family.</text>
</comment>
<keyword evidence="5 7" id="KW-0539">Nucleus</keyword>
<keyword evidence="4 7" id="KW-0698">rRNA processing</keyword>
<reference evidence="10" key="1">
    <citation type="submission" date="2021-01" db="EMBL/GenBank/DDBJ databases">
        <authorList>
            <person name="Corre E."/>
            <person name="Pelletier E."/>
            <person name="Niang G."/>
            <person name="Scheremetjew M."/>
            <person name="Finn R."/>
            <person name="Kale V."/>
            <person name="Holt S."/>
            <person name="Cochrane G."/>
            <person name="Meng A."/>
            <person name="Brown T."/>
            <person name="Cohen L."/>
        </authorList>
    </citation>
    <scope>NUCLEOTIDE SEQUENCE</scope>
    <source>
        <strain evidence="10">WS</strain>
    </source>
</reference>
<evidence type="ECO:0000256" key="4">
    <source>
        <dbReference type="ARBA" id="ARBA00022552"/>
    </source>
</evidence>
<evidence type="ECO:0000256" key="6">
    <source>
        <dbReference type="ARBA" id="ARBA00023274"/>
    </source>
</evidence>
<accession>A0A7S1KQ43</accession>
<protein>
    <recommendedName>
        <fullName evidence="7">HEAT repeat-containing protein 1</fullName>
    </recommendedName>
</protein>
<sequence length="1429" mass="161691">MPKLDAFDASTTEFTLNSNNFAAYTVQHVLLILSKKYSSISMEELLKVHTHQSSPLSEIINQLTTLVFSTSIFDSFAHVELLLQVLNENAPMYLASYLTLQRDESLMLQIVRILSFIVEEQQGKVSFQSLLPPLICVMGLVTTTRQVKSAILILIHFICDSKQKQSIKYNPLGLTLIQSGTAIKLFKSIRKGMNASNQQLSTFHNFKGSVAELANFISSYMKAFNNGVVQMRLLTQLIKFGLHREISHALVESMLLPMLKQVNLGQPFESAEKMSALSDIIHYLINFHIGRRDANERELKLFLRLMAMTSQPGCLEPLAHSNIVEAFSPSYIFGTLLKEKNAKDFYADMNSENKLKFALIVSNILSNEEKGSPLTLVYMDIIQAAQLDVTTVLHLFSRCTNIESQTQLLEMFALTSVQPHPKIISKIFDLMKSFRNGSSQLNGKDQSEKMVDSDDESESSDSDTSDADSSDSDTDSSDSDNESDSPAIERKVKKTISFEDSLFFVTCFNVLHSMISRVADDLKQNPHDNILEQCSESFDLEETMKILSKSNHPQLFHSAMHCVDAMAQIFPSRMLNYVSKIVKIISSSFEENNATAIEISEKLMVRLLPQLTQNADDVFPFLNMLINSFQAIPAFRRLRLYTTLLKSISRKYTFSLIVLFLEKYIEDSMPVYRDFCFELLDYFNAEKQCFCLEQMANYIASIMREPTNAAQIRSNALFGISSAKSSRSEEFIASVVIALAEFAQTYVEQDTFLRRITDSLSSIEEEETRDEYNDVLQQYLLNITALSIATMTDAKHFQYEKKRPDPGKRTTLMHHLRSDKLYKIALDTFAIIQQIMDAKSNAGMYSSLLNPESKLYSQLLGESDDERRNSRIQAKAVDQLNLLLADMSFENSEFLLANADQYSKLVRSISKKVFKRDVPERNLQLCLITVDQLARRFAHLHEAQFARVVPQIVEKIRQSNNMMMDASCALALASICGAPLKNQGESDDKSVTRDVLDQIPVAFEAVVETMIETLRSENGNKSMTLYLNGMLSSLAHMVKYCGMYASPYLNGIIDILLQVSMSAISEQVQGLVHDIIEGLTQHLSVPVLIRPLFQSLSTARRIGSQSMSTLFGILSTLFSSMDTAEATRVSEKVVKFYTQAFNTRFESSKSSLINIDDMDSVEREIVDSFKIFVLKLEEDQFASILKELQKWATSGVELNPMRLRTYYRVITKLSSTLKSLFVPYWNTIITQTVGHLKSTTGSPTAEKKRKRSSTADLQDDMHHMTVYIMDALQDLCLYDESNDVARDEDLLKSIYQTLIDHLLNLSCGTPDDYTERMEHMIPALVALAKIAPQKEWNPIQKTVAQQVTAVLNMDLSESQKSQYLVSAVSTLRALYSETPNFITQLADILPTVSELLEENDPLVQQELSNFIQFLQKESGEDIREYLSRS</sequence>